<evidence type="ECO:0000313" key="1">
    <source>
        <dbReference type="EMBL" id="CAD72541.1"/>
    </source>
</evidence>
<dbReference type="STRING" id="243090.RB2302"/>
<dbReference type="KEGG" id="rba:RB2302"/>
<dbReference type="EnsemblBacteria" id="CAD72541">
    <property type="protein sequence ID" value="CAD72541"/>
    <property type="gene ID" value="RB2302"/>
</dbReference>
<dbReference type="AlphaFoldDB" id="Q7UW30"/>
<proteinExistence type="predicted"/>
<protein>
    <submittedName>
        <fullName evidence="1">Uncharacterized protein</fullName>
    </submittedName>
</protein>
<reference evidence="1 2" key="1">
    <citation type="journal article" date="2003" name="Proc. Natl. Acad. Sci. U.S.A.">
        <title>Complete genome sequence of the marine planctomycete Pirellula sp. strain 1.</title>
        <authorList>
            <person name="Gloeckner F.O."/>
            <person name="Kube M."/>
            <person name="Bauer M."/>
            <person name="Teeling H."/>
            <person name="Lombardot T."/>
            <person name="Ludwig W."/>
            <person name="Gade D."/>
            <person name="Beck A."/>
            <person name="Borzym K."/>
            <person name="Heitmann K."/>
            <person name="Rabus R."/>
            <person name="Schlesner H."/>
            <person name="Amann R."/>
            <person name="Reinhardt R."/>
        </authorList>
    </citation>
    <scope>NUCLEOTIDE SEQUENCE [LARGE SCALE GENOMIC DNA]</scope>
    <source>
        <strain evidence="2">DSM 10527 / NCIMB 13988 / SH1</strain>
    </source>
</reference>
<dbReference type="InParanoid" id="Q7UW30"/>
<keyword evidence="2" id="KW-1185">Reference proteome</keyword>
<accession>Q7UW30</accession>
<dbReference type="HOGENOM" id="CLU_3188271_0_0_0"/>
<organism evidence="1 2">
    <name type="scientific">Rhodopirellula baltica (strain DSM 10527 / NCIMB 13988 / SH1)</name>
    <dbReference type="NCBI Taxonomy" id="243090"/>
    <lineage>
        <taxon>Bacteria</taxon>
        <taxon>Pseudomonadati</taxon>
        <taxon>Planctomycetota</taxon>
        <taxon>Planctomycetia</taxon>
        <taxon>Pirellulales</taxon>
        <taxon>Pirellulaceae</taxon>
        <taxon>Rhodopirellula</taxon>
    </lineage>
</organism>
<dbReference type="EMBL" id="BX294136">
    <property type="protein sequence ID" value="CAD72541.1"/>
    <property type="molecule type" value="Genomic_DNA"/>
</dbReference>
<evidence type="ECO:0000313" key="2">
    <source>
        <dbReference type="Proteomes" id="UP000001025"/>
    </source>
</evidence>
<dbReference type="Proteomes" id="UP000001025">
    <property type="component" value="Chromosome"/>
</dbReference>
<gene>
    <name evidence="1" type="ordered locus">RB2302</name>
</gene>
<sequence>MFRYAENWFPAEPEHTFVLLTHPTLFPPLQCPDIADPIHRLALHAI</sequence>
<name>Q7UW30_RHOBA</name>